<accession>A0ACB7VLH1</accession>
<keyword evidence="1" id="KW-0238">DNA-binding</keyword>
<reference evidence="2" key="1">
    <citation type="journal article" date="2022" name="Nat. Commun.">
        <title>Chromosome evolution and the genetic basis of agronomically important traits in greater yam.</title>
        <authorList>
            <person name="Bredeson J.V."/>
            <person name="Lyons J.B."/>
            <person name="Oniyinde I.O."/>
            <person name="Okereke N.R."/>
            <person name="Kolade O."/>
            <person name="Nnabue I."/>
            <person name="Nwadili C.O."/>
            <person name="Hribova E."/>
            <person name="Parker M."/>
            <person name="Nwogha J."/>
            <person name="Shu S."/>
            <person name="Carlson J."/>
            <person name="Kariba R."/>
            <person name="Muthemba S."/>
            <person name="Knop K."/>
            <person name="Barton G.J."/>
            <person name="Sherwood A.V."/>
            <person name="Lopez-Montes A."/>
            <person name="Asiedu R."/>
            <person name="Jamnadass R."/>
            <person name="Muchugi A."/>
            <person name="Goodstein D."/>
            <person name="Egesi C.N."/>
            <person name="Featherston J."/>
            <person name="Asfaw A."/>
            <person name="Simpson G.G."/>
            <person name="Dolezel J."/>
            <person name="Hendre P.S."/>
            <person name="Van Deynze A."/>
            <person name="Kumar P.L."/>
            <person name="Obidiegwu J.E."/>
            <person name="Bhattacharjee R."/>
            <person name="Rokhsar D.S."/>
        </authorList>
    </citation>
    <scope>NUCLEOTIDE SEQUENCE [LARGE SCALE GENOMIC DNA]</scope>
    <source>
        <strain evidence="2">cv. TDa95/00328</strain>
    </source>
</reference>
<proteinExistence type="predicted"/>
<organism evidence="1 2">
    <name type="scientific">Dioscorea alata</name>
    <name type="common">Purple yam</name>
    <dbReference type="NCBI Taxonomy" id="55571"/>
    <lineage>
        <taxon>Eukaryota</taxon>
        <taxon>Viridiplantae</taxon>
        <taxon>Streptophyta</taxon>
        <taxon>Embryophyta</taxon>
        <taxon>Tracheophyta</taxon>
        <taxon>Spermatophyta</taxon>
        <taxon>Magnoliopsida</taxon>
        <taxon>Liliopsida</taxon>
        <taxon>Dioscoreales</taxon>
        <taxon>Dioscoreaceae</taxon>
        <taxon>Dioscorea</taxon>
    </lineage>
</organism>
<comment type="caution">
    <text evidence="1">The sequence shown here is derived from an EMBL/GenBank/DDBJ whole genome shotgun (WGS) entry which is preliminary data.</text>
</comment>
<dbReference type="Proteomes" id="UP000827976">
    <property type="component" value="Chromosome 8"/>
</dbReference>
<evidence type="ECO:0000313" key="1">
    <source>
        <dbReference type="EMBL" id="KAH7674830.1"/>
    </source>
</evidence>
<sequence>MNPDGNFYNLEILSTVACELWEKQRQEKLQQHISERQRQEELLQLKRQRQQEFPGSLMYYQETKKMKKESSPVQHQSTPHWLLHFIHFKRASQPVFLFSKVLTKSDVDKRQARLLLNHQAADRMAAQLNGNEMSLVNADKLEVMVIDRQGRVHSMGYKKYDSGVHRFFSGWVELCDCLGLKPCVHSVHLWSFRVEVDTEDGEDGEEMKKSQFWLAIESTSA</sequence>
<evidence type="ECO:0000313" key="2">
    <source>
        <dbReference type="Proteomes" id="UP000827976"/>
    </source>
</evidence>
<keyword evidence="2" id="KW-1185">Reference proteome</keyword>
<dbReference type="EMBL" id="CM037018">
    <property type="protein sequence ID" value="KAH7674830.1"/>
    <property type="molecule type" value="Genomic_DNA"/>
</dbReference>
<protein>
    <submittedName>
        <fullName evidence="1">DNA-binding pseudobarrel domain-containing protein</fullName>
    </submittedName>
</protein>
<gene>
    <name evidence="1" type="ORF">IHE45_08G098500</name>
</gene>
<name>A0ACB7VLH1_DIOAL</name>